<accession>A0A840QBV1</accession>
<feature type="compositionally biased region" description="Pro residues" evidence="1">
    <location>
        <begin position="172"/>
        <end position="187"/>
    </location>
</feature>
<feature type="region of interest" description="Disordered" evidence="1">
    <location>
        <begin position="45"/>
        <end position="84"/>
    </location>
</feature>
<name>A0A840QBV1_9PSEU</name>
<feature type="region of interest" description="Disordered" evidence="1">
    <location>
        <begin position="155"/>
        <end position="187"/>
    </location>
</feature>
<evidence type="ECO:0000313" key="3">
    <source>
        <dbReference type="Proteomes" id="UP000584374"/>
    </source>
</evidence>
<dbReference type="AlphaFoldDB" id="A0A840QBV1"/>
<protein>
    <submittedName>
        <fullName evidence="2">Uncharacterized protein</fullName>
    </submittedName>
</protein>
<organism evidence="2 3">
    <name type="scientific">Saccharopolyspora phatthalungensis</name>
    <dbReference type="NCBI Taxonomy" id="664693"/>
    <lineage>
        <taxon>Bacteria</taxon>
        <taxon>Bacillati</taxon>
        <taxon>Actinomycetota</taxon>
        <taxon>Actinomycetes</taxon>
        <taxon>Pseudonocardiales</taxon>
        <taxon>Pseudonocardiaceae</taxon>
        <taxon>Saccharopolyspora</taxon>
    </lineage>
</organism>
<keyword evidence="3" id="KW-1185">Reference proteome</keyword>
<evidence type="ECO:0000256" key="1">
    <source>
        <dbReference type="SAM" id="MobiDB-lite"/>
    </source>
</evidence>
<proteinExistence type="predicted"/>
<dbReference type="EMBL" id="JACHIW010000002">
    <property type="protein sequence ID" value="MBB5158224.1"/>
    <property type="molecule type" value="Genomic_DNA"/>
</dbReference>
<comment type="caution">
    <text evidence="2">The sequence shown here is derived from an EMBL/GenBank/DDBJ whole genome shotgun (WGS) entry which is preliminary data.</text>
</comment>
<gene>
    <name evidence="2" type="ORF">BJ970_005823</name>
</gene>
<reference evidence="2 3" key="1">
    <citation type="submission" date="2020-08" db="EMBL/GenBank/DDBJ databases">
        <title>Sequencing the genomes of 1000 actinobacteria strains.</title>
        <authorList>
            <person name="Klenk H.-P."/>
        </authorList>
    </citation>
    <scope>NUCLEOTIDE SEQUENCE [LARGE SCALE GENOMIC DNA]</scope>
    <source>
        <strain evidence="2 3">DSM 45584</strain>
    </source>
</reference>
<dbReference type="Proteomes" id="UP000584374">
    <property type="component" value="Unassembled WGS sequence"/>
</dbReference>
<evidence type="ECO:0000313" key="2">
    <source>
        <dbReference type="EMBL" id="MBB5158224.1"/>
    </source>
</evidence>
<sequence length="187" mass="20949">MEQRLASGIRGQLHQAVGTPSHRFPRTWRGPGSRRQISQALAGIGQRADQVHQPPHSRMPRGRFGDHRPSVRVPAQHHRPRGSIQDLPHLRGIVVQITGGVADPAESAGKIRDHTSDSRVRQVHNHITPRPRPQKTAVHQHRRRRHARILGAKAHAQAHVPQLPAHQARCPVPTPTWPAPAEPYRPR</sequence>